<dbReference type="OrthoDB" id="370375at2"/>
<keyword evidence="1" id="KW-0472">Membrane</keyword>
<dbReference type="EMBL" id="LZKJ01000078">
    <property type="protein sequence ID" value="OBI48276.1"/>
    <property type="molecule type" value="Genomic_DNA"/>
</dbReference>
<name>A0A1A2ZGR5_9MYCO</name>
<evidence type="ECO:0000313" key="3">
    <source>
        <dbReference type="Proteomes" id="UP000093592"/>
    </source>
</evidence>
<proteinExistence type="predicted"/>
<dbReference type="AlphaFoldDB" id="A0A1A2ZGR5"/>
<evidence type="ECO:0008006" key="4">
    <source>
        <dbReference type="Google" id="ProtNLM"/>
    </source>
</evidence>
<dbReference type="InterPro" id="IPR021218">
    <property type="entry name" value="DUF2784"/>
</dbReference>
<organism evidence="2 3">
    <name type="scientific">Mycobacterium kyorinense</name>
    <dbReference type="NCBI Taxonomy" id="487514"/>
    <lineage>
        <taxon>Bacteria</taxon>
        <taxon>Bacillati</taxon>
        <taxon>Actinomycetota</taxon>
        <taxon>Actinomycetes</taxon>
        <taxon>Mycobacteriales</taxon>
        <taxon>Mycobacteriaceae</taxon>
        <taxon>Mycobacterium</taxon>
    </lineage>
</organism>
<dbReference type="Proteomes" id="UP000093592">
    <property type="component" value="Unassembled WGS sequence"/>
</dbReference>
<gene>
    <name evidence="2" type="ORF">A5707_17885</name>
</gene>
<dbReference type="RefSeq" id="WP_065013923.1">
    <property type="nucleotide sequence ID" value="NZ_LZKJ01000078.1"/>
</dbReference>
<protein>
    <recommendedName>
        <fullName evidence="4">DUF2784 domain-containing protein</fullName>
    </recommendedName>
</protein>
<feature type="transmembrane region" description="Helical" evidence="1">
    <location>
        <begin position="6"/>
        <end position="25"/>
    </location>
</feature>
<feature type="transmembrane region" description="Helical" evidence="1">
    <location>
        <begin position="98"/>
        <end position="116"/>
    </location>
</feature>
<reference evidence="3" key="1">
    <citation type="submission" date="2016-06" db="EMBL/GenBank/DDBJ databases">
        <authorList>
            <person name="Sutton G."/>
            <person name="Brinkac L."/>
            <person name="Sanka R."/>
            <person name="Adams M."/>
            <person name="Lau E."/>
            <person name="Sam S."/>
            <person name="Sreng N."/>
            <person name="Him V."/>
            <person name="Kerleguer A."/>
            <person name="Cheng S."/>
        </authorList>
    </citation>
    <scope>NUCLEOTIDE SEQUENCE [LARGE SCALE GENOMIC DNA]</scope>
    <source>
        <strain evidence="3">E861</strain>
    </source>
</reference>
<evidence type="ECO:0000313" key="2">
    <source>
        <dbReference type="EMBL" id="OBI48276.1"/>
    </source>
</evidence>
<evidence type="ECO:0000256" key="1">
    <source>
        <dbReference type="SAM" id="Phobius"/>
    </source>
</evidence>
<keyword evidence="1" id="KW-1133">Transmembrane helix</keyword>
<comment type="caution">
    <text evidence="2">The sequence shown here is derived from an EMBL/GenBank/DDBJ whole genome shotgun (WGS) entry which is preliminary data.</text>
</comment>
<accession>A0A1A2ZGR5</accession>
<dbReference type="Pfam" id="PF10861">
    <property type="entry name" value="DUF2784"/>
    <property type="match status" value="1"/>
</dbReference>
<sequence length="122" mass="13519">MKRLHFAFVVGTVSAHFTYLIYLPSGGFLALRWPRTLWLHIPAVVWGVGVVTLNLPCPLTSLEEWSRANAGMDSLPTTGFVDRYIAGHFYPSNRTGTAQALAFAAAALSWGALLWMRVGKRR</sequence>
<keyword evidence="1" id="KW-0812">Transmembrane</keyword>